<proteinExistence type="predicted"/>
<feature type="domain" description="Mga helix-turn-helix" evidence="1">
    <location>
        <begin position="90"/>
        <end position="163"/>
    </location>
</feature>
<dbReference type="Pfam" id="PF05043">
    <property type="entry name" value="Mga"/>
    <property type="match status" value="1"/>
</dbReference>
<dbReference type="RefSeq" id="WP_206897820.1">
    <property type="nucleotide sequence ID" value="NZ_JAFLWI010000002.1"/>
</dbReference>
<accession>A0ABS3HWY8</accession>
<reference evidence="2 3" key="1">
    <citation type="submission" date="2021-03" db="EMBL/GenBank/DDBJ databases">
        <title>Enterococcal diversity collection.</title>
        <authorList>
            <person name="Gilmore M.S."/>
            <person name="Schwartzman J."/>
            <person name="Van Tyne D."/>
            <person name="Martin M."/>
            <person name="Earl A.M."/>
            <person name="Manson A.L."/>
            <person name="Straub T."/>
            <person name="Salamzade R."/>
            <person name="Saavedra J."/>
            <person name="Lebreton F."/>
            <person name="Prichula J."/>
            <person name="Schaufler K."/>
            <person name="Gaca A."/>
            <person name="Sgardioli B."/>
            <person name="Wagenaar J."/>
            <person name="Strong T."/>
        </authorList>
    </citation>
    <scope>NUCLEOTIDE SEQUENCE [LARGE SCALE GENOMIC DNA]</scope>
    <source>
        <strain evidence="2 3">MSG2901</strain>
    </source>
</reference>
<comment type="caution">
    <text evidence="2">The sequence shown here is derived from an EMBL/GenBank/DDBJ whole genome shotgun (WGS) entry which is preliminary data.</text>
</comment>
<evidence type="ECO:0000313" key="3">
    <source>
        <dbReference type="Proteomes" id="UP000664832"/>
    </source>
</evidence>
<protein>
    <submittedName>
        <fullName evidence="2">Helix-turn-helix domain-containing protein</fullName>
    </submittedName>
</protein>
<dbReference type="InterPro" id="IPR007737">
    <property type="entry name" value="Mga_HTH"/>
</dbReference>
<name>A0ABS3HWY8_9ENTE</name>
<keyword evidence="3" id="KW-1185">Reference proteome</keyword>
<dbReference type="EMBL" id="JAFLWI010000002">
    <property type="protein sequence ID" value="MBO0480984.1"/>
    <property type="molecule type" value="Genomic_DNA"/>
</dbReference>
<sequence length="483" mass="56445">MIISNHYERELNVLHQIITNHPTTLAILSDEMGIPKLTIKGDILKLNAYFLECTNNKNDLIISSNQGFITINSIFVDNAITYFYQLKLFLSNNSSLFRLCVLFLTNYSISKQQIIDNLFISETYLFKLCSQLNDCIAPFNLSVHSSNQIFKLEGDEICLRLFSYIVLQDFFQGIEWPFDSETPKINFDNSESSVSLTKNHAFYLLSEITKQRFSNSKYLIIKPNSSLYSLMELIQDNYDVSETLKKNFFVSLPQNIAKSEKIYFNFFTRIFLSDLIPSEAKLRLGRKFEYFNHPACRFSNEIYSRFSNVSCDSAGSTEKEIYLYYLTIFNVLYSIIGDKYRLFLDLMLPIPYLNITKNDDYMNIIKTEIHLLFEDKELEKYIAGLLYTISSSKKETTLKLYIQMSKVFTNVYIIEKRIQAVFNSKNIIFTNDFSQADIIITDSLEKQSEHQILFYLDSVNNSSRWLDLMTLIQKKFLEKMGDN</sequence>
<dbReference type="Proteomes" id="UP000664832">
    <property type="component" value="Unassembled WGS sequence"/>
</dbReference>
<evidence type="ECO:0000259" key="1">
    <source>
        <dbReference type="Pfam" id="PF05043"/>
    </source>
</evidence>
<gene>
    <name evidence="2" type="ORF">JZO71_01430</name>
</gene>
<evidence type="ECO:0000313" key="2">
    <source>
        <dbReference type="EMBL" id="MBO0480984.1"/>
    </source>
</evidence>
<organism evidence="2 3">
    <name type="scientific">Candidatus Enterococcus courvalinii</name>
    <dbReference type="NCBI Taxonomy" id="2815329"/>
    <lineage>
        <taxon>Bacteria</taxon>
        <taxon>Bacillati</taxon>
        <taxon>Bacillota</taxon>
        <taxon>Bacilli</taxon>
        <taxon>Lactobacillales</taxon>
        <taxon>Enterococcaceae</taxon>
        <taxon>Enterococcus</taxon>
    </lineage>
</organism>